<gene>
    <name evidence="1" type="ORF">SPARVUS_LOCUS15308532</name>
</gene>
<proteinExistence type="predicted"/>
<accession>A0ABN9H2H6</accession>
<reference evidence="1" key="1">
    <citation type="submission" date="2023-05" db="EMBL/GenBank/DDBJ databases">
        <authorList>
            <person name="Stuckert A."/>
        </authorList>
    </citation>
    <scope>NUCLEOTIDE SEQUENCE</scope>
</reference>
<evidence type="ECO:0000313" key="1">
    <source>
        <dbReference type="EMBL" id="CAI9615941.1"/>
    </source>
</evidence>
<name>A0ABN9H2H6_9NEOB</name>
<organism evidence="1 2">
    <name type="scientific">Staurois parvus</name>
    <dbReference type="NCBI Taxonomy" id="386267"/>
    <lineage>
        <taxon>Eukaryota</taxon>
        <taxon>Metazoa</taxon>
        <taxon>Chordata</taxon>
        <taxon>Craniata</taxon>
        <taxon>Vertebrata</taxon>
        <taxon>Euteleostomi</taxon>
        <taxon>Amphibia</taxon>
        <taxon>Batrachia</taxon>
        <taxon>Anura</taxon>
        <taxon>Neobatrachia</taxon>
        <taxon>Ranoidea</taxon>
        <taxon>Ranidae</taxon>
        <taxon>Staurois</taxon>
    </lineage>
</organism>
<protein>
    <submittedName>
        <fullName evidence="1">Uncharacterized protein</fullName>
    </submittedName>
</protein>
<evidence type="ECO:0000313" key="2">
    <source>
        <dbReference type="Proteomes" id="UP001162483"/>
    </source>
</evidence>
<comment type="caution">
    <text evidence="1">The sequence shown here is derived from an EMBL/GenBank/DDBJ whole genome shotgun (WGS) entry which is preliminary data.</text>
</comment>
<dbReference type="EMBL" id="CATNWA010019955">
    <property type="protein sequence ID" value="CAI9615941.1"/>
    <property type="molecule type" value="Genomic_DNA"/>
</dbReference>
<keyword evidence="2" id="KW-1185">Reference proteome</keyword>
<dbReference type="Proteomes" id="UP001162483">
    <property type="component" value="Unassembled WGS sequence"/>
</dbReference>
<sequence length="36" mass="4468">MDTDRWRCWDYTDHQGILISTHGERNADNWHFPVYM</sequence>